<dbReference type="NCBIfam" id="TIGR01144">
    <property type="entry name" value="ATP_synt_b"/>
    <property type="match status" value="1"/>
</dbReference>
<comment type="subcellular location">
    <subcellularLocation>
        <location evidence="1 14">Cell membrane</location>
        <topology evidence="1 14">Single-pass membrane protein</topology>
    </subcellularLocation>
</comment>
<dbReference type="SUPFAM" id="SSF81573">
    <property type="entry name" value="F1F0 ATP synthase subunit B, membrane domain"/>
    <property type="match status" value="1"/>
</dbReference>
<dbReference type="Pfam" id="PF00430">
    <property type="entry name" value="ATP-synt_B"/>
    <property type="match status" value="1"/>
</dbReference>
<evidence type="ECO:0000256" key="2">
    <source>
        <dbReference type="ARBA" id="ARBA00005513"/>
    </source>
</evidence>
<protein>
    <recommendedName>
        <fullName evidence="14">ATP synthase subunit b</fullName>
    </recommendedName>
    <alternativeName>
        <fullName evidence="14">ATP synthase F(0) sector subunit b</fullName>
    </alternativeName>
    <alternativeName>
        <fullName evidence="14">ATPase subunit I</fullName>
    </alternativeName>
    <alternativeName>
        <fullName evidence="14">F-type ATPase subunit b</fullName>
        <shortName evidence="14">F-ATPase subunit b</shortName>
    </alternativeName>
</protein>
<feature type="coiled-coil region" evidence="16">
    <location>
        <begin position="60"/>
        <end position="98"/>
    </location>
</feature>
<comment type="function">
    <text evidence="14">Component of the F(0) channel, it forms part of the peripheral stalk, linking F(1) to F(0).</text>
</comment>
<gene>
    <name evidence="14" type="primary">atpF</name>
    <name evidence="17" type="ORF">SAMN04489742_3536</name>
</gene>
<evidence type="ECO:0000256" key="12">
    <source>
        <dbReference type="ARBA" id="ARBA00025198"/>
    </source>
</evidence>
<comment type="similarity">
    <text evidence="2 14 15">Belongs to the ATPase B chain family.</text>
</comment>
<evidence type="ECO:0000256" key="7">
    <source>
        <dbReference type="ARBA" id="ARBA00022781"/>
    </source>
</evidence>
<dbReference type="EMBL" id="FNKH01000002">
    <property type="protein sequence ID" value="SDR02145.1"/>
    <property type="molecule type" value="Genomic_DNA"/>
</dbReference>
<accession>A0A1H1FMM9</accession>
<evidence type="ECO:0000256" key="4">
    <source>
        <dbReference type="ARBA" id="ARBA00022475"/>
    </source>
</evidence>
<keyword evidence="7 14" id="KW-0375">Hydrogen ion transport</keyword>
<dbReference type="Gene3D" id="1.20.5.620">
    <property type="entry name" value="F1F0 ATP synthase subunit B, membrane domain"/>
    <property type="match status" value="1"/>
</dbReference>
<keyword evidence="10 14" id="KW-0472">Membrane</keyword>
<keyword evidence="8 14" id="KW-1133">Transmembrane helix</keyword>
<keyword evidence="9 14" id="KW-0406">Ion transport</keyword>
<dbReference type="InterPro" id="IPR028987">
    <property type="entry name" value="ATP_synth_B-like_membr_sf"/>
</dbReference>
<dbReference type="InterPro" id="IPR050059">
    <property type="entry name" value="ATP_synthase_B_chain"/>
</dbReference>
<dbReference type="NCBIfam" id="NF004412">
    <property type="entry name" value="PRK05759.1-3"/>
    <property type="match status" value="1"/>
</dbReference>
<evidence type="ECO:0000256" key="3">
    <source>
        <dbReference type="ARBA" id="ARBA00022448"/>
    </source>
</evidence>
<name>A0A1H1FMM9_9MICC</name>
<keyword evidence="6 14" id="KW-0812">Transmembrane</keyword>
<keyword evidence="11 14" id="KW-0066">ATP synthesis</keyword>
<evidence type="ECO:0000256" key="9">
    <source>
        <dbReference type="ARBA" id="ARBA00023065"/>
    </source>
</evidence>
<evidence type="ECO:0000256" key="13">
    <source>
        <dbReference type="ARBA" id="ARBA00025830"/>
    </source>
</evidence>
<evidence type="ECO:0000256" key="16">
    <source>
        <dbReference type="SAM" id="Coils"/>
    </source>
</evidence>
<comment type="function">
    <text evidence="12 14">F(1)F(0) ATP synthase produces ATP from ADP in the presence of a proton or sodium gradient. F-type ATPases consist of two structural domains, F(1) containing the extramembraneous catalytic core and F(0) containing the membrane proton channel, linked together by a central stalk and a peripheral stalk. During catalysis, ATP synthesis in the catalytic domain of F(1) is coupled via a rotary mechanism of the central stalk subunits to proton translocation.</text>
</comment>
<keyword evidence="18" id="KW-1185">Reference proteome</keyword>
<dbReference type="PANTHER" id="PTHR33445:SF1">
    <property type="entry name" value="ATP SYNTHASE SUBUNIT B"/>
    <property type="match status" value="1"/>
</dbReference>
<evidence type="ECO:0000256" key="14">
    <source>
        <dbReference type="HAMAP-Rule" id="MF_01398"/>
    </source>
</evidence>
<evidence type="ECO:0000256" key="15">
    <source>
        <dbReference type="RuleBase" id="RU003848"/>
    </source>
</evidence>
<dbReference type="RefSeq" id="WP_074701685.1">
    <property type="nucleotide sequence ID" value="NZ_CP018863.1"/>
</dbReference>
<dbReference type="GO" id="GO:0005886">
    <property type="term" value="C:plasma membrane"/>
    <property type="evidence" value="ECO:0007669"/>
    <property type="project" value="UniProtKB-SubCell"/>
</dbReference>
<keyword evidence="5 14" id="KW-0138">CF(0)</keyword>
<reference evidence="17 18" key="1">
    <citation type="submission" date="2016-10" db="EMBL/GenBank/DDBJ databases">
        <authorList>
            <person name="de Groot N.N."/>
        </authorList>
    </citation>
    <scope>NUCLEOTIDE SEQUENCE [LARGE SCALE GENOMIC DNA]</scope>
    <source>
        <strain evidence="17 18">DSM 20117</strain>
    </source>
</reference>
<evidence type="ECO:0000256" key="5">
    <source>
        <dbReference type="ARBA" id="ARBA00022547"/>
    </source>
</evidence>
<evidence type="ECO:0000256" key="6">
    <source>
        <dbReference type="ARBA" id="ARBA00022692"/>
    </source>
</evidence>
<evidence type="ECO:0000256" key="11">
    <source>
        <dbReference type="ARBA" id="ARBA00023310"/>
    </source>
</evidence>
<evidence type="ECO:0000256" key="10">
    <source>
        <dbReference type="ARBA" id="ARBA00023136"/>
    </source>
</evidence>
<dbReference type="GO" id="GO:0046961">
    <property type="term" value="F:proton-transporting ATPase activity, rotational mechanism"/>
    <property type="evidence" value="ECO:0007669"/>
    <property type="project" value="TreeGrafter"/>
</dbReference>
<sequence>MKQAVILAAEEGVNPLVPNIWEIAVTLLGFAVLMYIVTKFVVPAFEKTYAERAEAIEGGIAKAEAAQAEASAALDEYKQQLLDARTEANRIREDARAEGAQILAELKDKAAAEANRISEQAQVQIAAERQAAVTSLRSEVGVLATELAGKIVGESLNDDARSARVVDRFLADLEASAPASQNAGASN</sequence>
<feature type="transmembrane region" description="Helical" evidence="14">
    <location>
        <begin position="20"/>
        <end position="42"/>
    </location>
</feature>
<comment type="subunit">
    <text evidence="13 14">F-type ATPases have 2 components, F(1) - the catalytic core - and F(0) - the membrane proton channel. F(1) has five subunits: alpha(3), beta(3), gamma(1), delta(1), epsilon(1). F(0) has three main subunits: a(1), b(2) and c(10-14). The alpha and beta chains form an alternating ring which encloses part of the gamma chain. F(1) is attached to F(0) by a central stalk formed by the gamma and epsilon chains, while a peripheral stalk is formed by the delta and b chains.</text>
</comment>
<dbReference type="InterPro" id="IPR005864">
    <property type="entry name" value="ATP_synth_F0_bsu_bac"/>
</dbReference>
<evidence type="ECO:0000256" key="8">
    <source>
        <dbReference type="ARBA" id="ARBA00022989"/>
    </source>
</evidence>
<dbReference type="AlphaFoldDB" id="A0A1H1FMM9"/>
<keyword evidence="16" id="KW-0175">Coiled coil</keyword>
<dbReference type="CDD" id="cd06503">
    <property type="entry name" value="ATP-synt_Fo_b"/>
    <property type="match status" value="1"/>
</dbReference>
<organism evidence="17 18">
    <name type="scientific">Crystallibacter crystallopoietes</name>
    <dbReference type="NCBI Taxonomy" id="37928"/>
    <lineage>
        <taxon>Bacteria</taxon>
        <taxon>Bacillati</taxon>
        <taxon>Actinomycetota</taxon>
        <taxon>Actinomycetes</taxon>
        <taxon>Micrococcales</taxon>
        <taxon>Micrococcaceae</taxon>
        <taxon>Crystallibacter</taxon>
    </lineage>
</organism>
<dbReference type="InterPro" id="IPR002146">
    <property type="entry name" value="ATP_synth_b/b'su_bac/chlpt"/>
</dbReference>
<dbReference type="GO" id="GO:0045259">
    <property type="term" value="C:proton-transporting ATP synthase complex"/>
    <property type="evidence" value="ECO:0007669"/>
    <property type="project" value="UniProtKB-KW"/>
</dbReference>
<dbReference type="PANTHER" id="PTHR33445">
    <property type="entry name" value="ATP SYNTHASE SUBUNIT B', CHLOROPLASTIC"/>
    <property type="match status" value="1"/>
</dbReference>
<evidence type="ECO:0000313" key="18">
    <source>
        <dbReference type="Proteomes" id="UP000181917"/>
    </source>
</evidence>
<dbReference type="STRING" id="37928.SAMN04489742_3536"/>
<evidence type="ECO:0000256" key="1">
    <source>
        <dbReference type="ARBA" id="ARBA00004162"/>
    </source>
</evidence>
<keyword evidence="4 14" id="KW-1003">Cell membrane</keyword>
<dbReference type="HAMAP" id="MF_01398">
    <property type="entry name" value="ATP_synth_b_bprime"/>
    <property type="match status" value="1"/>
</dbReference>
<dbReference type="KEGG" id="acry:AC20117_21680"/>
<dbReference type="GO" id="GO:0046933">
    <property type="term" value="F:proton-transporting ATP synthase activity, rotational mechanism"/>
    <property type="evidence" value="ECO:0007669"/>
    <property type="project" value="UniProtKB-UniRule"/>
</dbReference>
<dbReference type="OrthoDB" id="5243563at2"/>
<dbReference type="Proteomes" id="UP000181917">
    <property type="component" value="Unassembled WGS sequence"/>
</dbReference>
<proteinExistence type="inferred from homology"/>
<keyword evidence="3 14" id="KW-0813">Transport</keyword>
<evidence type="ECO:0000313" key="17">
    <source>
        <dbReference type="EMBL" id="SDR02145.1"/>
    </source>
</evidence>